<dbReference type="OrthoDB" id="2308308at2759"/>
<dbReference type="EMBL" id="CAJVPS010000021">
    <property type="protein sequence ID" value="CAG8441961.1"/>
    <property type="molecule type" value="Genomic_DNA"/>
</dbReference>
<dbReference type="Gene3D" id="2.40.10.10">
    <property type="entry name" value="Trypsin-like serine proteases"/>
    <property type="match status" value="1"/>
</dbReference>
<keyword evidence="2" id="KW-1185">Reference proteome</keyword>
<name>A0A9N8YNR1_9GLOM</name>
<dbReference type="AlphaFoldDB" id="A0A9N8YNR1"/>
<comment type="caution">
    <text evidence="1">The sequence shown here is derived from an EMBL/GenBank/DDBJ whole genome shotgun (WGS) entry which is preliminary data.</text>
</comment>
<proteinExistence type="predicted"/>
<gene>
    <name evidence="1" type="ORF">ALEPTO_LOCUS385</name>
</gene>
<reference evidence="1" key="1">
    <citation type="submission" date="2021-06" db="EMBL/GenBank/DDBJ databases">
        <authorList>
            <person name="Kallberg Y."/>
            <person name="Tangrot J."/>
            <person name="Rosling A."/>
        </authorList>
    </citation>
    <scope>NUCLEOTIDE SEQUENCE</scope>
    <source>
        <strain evidence="1">FL130A</strain>
    </source>
</reference>
<sequence length="258" mass="28812">ITDSSYAALMTAKFDVNKTLAFWTPERMKSAKPLMPKNIGFRNKTRSGAKNAKIMVDDDDQTLSMDPFDNPNNPLNYPIGMLFFSDPETGEPQVCTASVFNTENGNIGMTAAHCLFNDDGIQFNNIAFSPGFDDPDGFTLQQYTGANGWRLGLEDDNIVTTVFGYPQNGDMPDCPKDGFHLCVMVNTVERRDTEYVIPGVNLGDGVSGAPWTIEHDPNRNLGYMYGNHAFYNTEENQSESTRYNPEDFNDLLEYVSEN</sequence>
<dbReference type="Proteomes" id="UP000789508">
    <property type="component" value="Unassembled WGS sequence"/>
</dbReference>
<evidence type="ECO:0000313" key="2">
    <source>
        <dbReference type="Proteomes" id="UP000789508"/>
    </source>
</evidence>
<organism evidence="1 2">
    <name type="scientific">Ambispora leptoticha</name>
    <dbReference type="NCBI Taxonomy" id="144679"/>
    <lineage>
        <taxon>Eukaryota</taxon>
        <taxon>Fungi</taxon>
        <taxon>Fungi incertae sedis</taxon>
        <taxon>Mucoromycota</taxon>
        <taxon>Glomeromycotina</taxon>
        <taxon>Glomeromycetes</taxon>
        <taxon>Archaeosporales</taxon>
        <taxon>Ambisporaceae</taxon>
        <taxon>Ambispora</taxon>
    </lineage>
</organism>
<feature type="non-terminal residue" evidence="1">
    <location>
        <position position="258"/>
    </location>
</feature>
<dbReference type="InterPro" id="IPR043504">
    <property type="entry name" value="Peptidase_S1_PA_chymotrypsin"/>
</dbReference>
<dbReference type="InterPro" id="IPR009003">
    <property type="entry name" value="Peptidase_S1_PA"/>
</dbReference>
<evidence type="ECO:0000313" key="1">
    <source>
        <dbReference type="EMBL" id="CAG8441961.1"/>
    </source>
</evidence>
<accession>A0A9N8YNR1</accession>
<dbReference type="SUPFAM" id="SSF50494">
    <property type="entry name" value="Trypsin-like serine proteases"/>
    <property type="match status" value="1"/>
</dbReference>
<protein>
    <submittedName>
        <fullName evidence="1">6494_t:CDS:1</fullName>
    </submittedName>
</protein>